<comment type="cofactor">
    <cofactor evidence="1 14">
        <name>heme</name>
        <dbReference type="ChEBI" id="CHEBI:30413"/>
    </cofactor>
</comment>
<evidence type="ECO:0000256" key="10">
    <source>
        <dbReference type="ARBA" id="ARBA00023002"/>
    </source>
</evidence>
<dbReference type="Pfam" id="PF00067">
    <property type="entry name" value="p450"/>
    <property type="match status" value="1"/>
</dbReference>
<dbReference type="InterPro" id="IPR002401">
    <property type="entry name" value="Cyt_P450_E_grp-I"/>
</dbReference>
<evidence type="ECO:0000313" key="17">
    <source>
        <dbReference type="EMBL" id="JAS59433.1"/>
    </source>
</evidence>
<dbReference type="InterPro" id="IPR050476">
    <property type="entry name" value="Insect_CytP450_Detox"/>
</dbReference>
<evidence type="ECO:0000256" key="6">
    <source>
        <dbReference type="ARBA" id="ARBA00022617"/>
    </source>
</evidence>
<dbReference type="Gene3D" id="1.10.630.10">
    <property type="entry name" value="Cytochrome P450"/>
    <property type="match status" value="1"/>
</dbReference>
<name>A0A1B6GAY2_9HEMI</name>
<evidence type="ECO:0000256" key="1">
    <source>
        <dbReference type="ARBA" id="ARBA00001971"/>
    </source>
</evidence>
<dbReference type="PRINTS" id="PR00385">
    <property type="entry name" value="P450"/>
</dbReference>
<keyword evidence="6 14" id="KW-0349">Heme</keyword>
<organism evidence="17">
    <name type="scientific">Cuerna arida</name>
    <dbReference type="NCBI Taxonomy" id="1464854"/>
    <lineage>
        <taxon>Eukaryota</taxon>
        <taxon>Metazoa</taxon>
        <taxon>Ecdysozoa</taxon>
        <taxon>Arthropoda</taxon>
        <taxon>Hexapoda</taxon>
        <taxon>Insecta</taxon>
        <taxon>Pterygota</taxon>
        <taxon>Neoptera</taxon>
        <taxon>Paraneoptera</taxon>
        <taxon>Hemiptera</taxon>
        <taxon>Auchenorrhyncha</taxon>
        <taxon>Membracoidea</taxon>
        <taxon>Cicadellidae</taxon>
        <taxon>Cicadellinae</taxon>
        <taxon>Proconiini</taxon>
        <taxon>Cuerna</taxon>
    </lineage>
</organism>
<feature type="transmembrane region" description="Helical" evidence="16">
    <location>
        <begin position="6"/>
        <end position="27"/>
    </location>
</feature>
<evidence type="ECO:0008006" key="18">
    <source>
        <dbReference type="Google" id="ProtNLM"/>
    </source>
</evidence>
<keyword evidence="11 14" id="KW-0408">Iron</keyword>
<proteinExistence type="inferred from homology"/>
<reference evidence="17" key="1">
    <citation type="submission" date="2015-11" db="EMBL/GenBank/DDBJ databases">
        <title>De novo transcriptome assembly of four potential Pierce s Disease insect vectors from Arizona vineyards.</title>
        <authorList>
            <person name="Tassone E.E."/>
        </authorList>
    </citation>
    <scope>NUCLEOTIDE SEQUENCE</scope>
</reference>
<dbReference type="PANTHER" id="PTHR24292:SF84">
    <property type="entry name" value="CYTOCHROME P450 28A5-RELATED"/>
    <property type="match status" value="1"/>
</dbReference>
<dbReference type="PANTHER" id="PTHR24292">
    <property type="entry name" value="CYTOCHROME P450"/>
    <property type="match status" value="1"/>
</dbReference>
<dbReference type="GO" id="GO:0005506">
    <property type="term" value="F:iron ion binding"/>
    <property type="evidence" value="ECO:0007669"/>
    <property type="project" value="InterPro"/>
</dbReference>
<evidence type="ECO:0000256" key="8">
    <source>
        <dbReference type="ARBA" id="ARBA00022824"/>
    </source>
</evidence>
<evidence type="ECO:0000256" key="9">
    <source>
        <dbReference type="ARBA" id="ARBA00022848"/>
    </source>
</evidence>
<accession>A0A1B6GAY2</accession>
<evidence type="ECO:0000256" key="12">
    <source>
        <dbReference type="ARBA" id="ARBA00023033"/>
    </source>
</evidence>
<evidence type="ECO:0000256" key="7">
    <source>
        <dbReference type="ARBA" id="ARBA00022723"/>
    </source>
</evidence>
<keyword evidence="9" id="KW-0492">Microsome</keyword>
<keyword evidence="16" id="KW-0812">Transmembrane</keyword>
<keyword evidence="13 16" id="KW-0472">Membrane</keyword>
<evidence type="ECO:0000256" key="3">
    <source>
        <dbReference type="ARBA" id="ARBA00004174"/>
    </source>
</evidence>
<comment type="similarity">
    <text evidence="5 15">Belongs to the cytochrome P450 family.</text>
</comment>
<evidence type="ECO:0000256" key="5">
    <source>
        <dbReference type="ARBA" id="ARBA00010617"/>
    </source>
</evidence>
<dbReference type="InterPro" id="IPR001128">
    <property type="entry name" value="Cyt_P450"/>
</dbReference>
<feature type="binding site" description="axial binding residue" evidence="14">
    <location>
        <position position="471"/>
    </location>
    <ligand>
        <name>heme</name>
        <dbReference type="ChEBI" id="CHEBI:30413"/>
    </ligand>
    <ligandPart>
        <name>Fe</name>
        <dbReference type="ChEBI" id="CHEBI:18248"/>
    </ligandPart>
</feature>
<gene>
    <name evidence="17" type="ORF">g.26350</name>
</gene>
<dbReference type="EMBL" id="GECZ01010336">
    <property type="protein sequence ID" value="JAS59433.1"/>
    <property type="molecule type" value="Transcribed_RNA"/>
</dbReference>
<evidence type="ECO:0000256" key="4">
    <source>
        <dbReference type="ARBA" id="ARBA00004406"/>
    </source>
</evidence>
<dbReference type="CDD" id="cd11056">
    <property type="entry name" value="CYP6-like"/>
    <property type="match status" value="1"/>
</dbReference>
<dbReference type="PROSITE" id="PS00086">
    <property type="entry name" value="CYTOCHROME_P450"/>
    <property type="match status" value="1"/>
</dbReference>
<evidence type="ECO:0000256" key="13">
    <source>
        <dbReference type="ARBA" id="ARBA00023136"/>
    </source>
</evidence>
<dbReference type="InterPro" id="IPR036396">
    <property type="entry name" value="Cyt_P450_sf"/>
</dbReference>
<protein>
    <recommendedName>
        <fullName evidence="18">Cytochrome P450</fullName>
    </recommendedName>
</protein>
<evidence type="ECO:0000256" key="11">
    <source>
        <dbReference type="ARBA" id="ARBA00023004"/>
    </source>
</evidence>
<evidence type="ECO:0000256" key="14">
    <source>
        <dbReference type="PIRSR" id="PIRSR602401-1"/>
    </source>
</evidence>
<dbReference type="InterPro" id="IPR017972">
    <property type="entry name" value="Cyt_P450_CS"/>
</dbReference>
<dbReference type="AlphaFoldDB" id="A0A1B6GAY2"/>
<dbReference type="GO" id="GO:0004497">
    <property type="term" value="F:monooxygenase activity"/>
    <property type="evidence" value="ECO:0007669"/>
    <property type="project" value="UniProtKB-KW"/>
</dbReference>
<dbReference type="FunFam" id="1.10.630.10:FF:000042">
    <property type="entry name" value="Cytochrome P450"/>
    <property type="match status" value="1"/>
</dbReference>
<keyword evidence="7 14" id="KW-0479">Metal-binding</keyword>
<keyword evidence="10 15" id="KW-0560">Oxidoreductase</keyword>
<keyword evidence="8" id="KW-0256">Endoplasmic reticulum</keyword>
<dbReference type="GO" id="GO:0016705">
    <property type="term" value="F:oxidoreductase activity, acting on paired donors, with incorporation or reduction of molecular oxygen"/>
    <property type="evidence" value="ECO:0007669"/>
    <property type="project" value="InterPro"/>
</dbReference>
<dbReference type="GO" id="GO:0005789">
    <property type="term" value="C:endoplasmic reticulum membrane"/>
    <property type="evidence" value="ECO:0007669"/>
    <property type="project" value="UniProtKB-SubCell"/>
</dbReference>
<evidence type="ECO:0000256" key="2">
    <source>
        <dbReference type="ARBA" id="ARBA00003690"/>
    </source>
</evidence>
<dbReference type="PRINTS" id="PR00463">
    <property type="entry name" value="EP450I"/>
</dbReference>
<keyword evidence="16" id="KW-1133">Transmembrane helix</keyword>
<dbReference type="GO" id="GO:0020037">
    <property type="term" value="F:heme binding"/>
    <property type="evidence" value="ECO:0007669"/>
    <property type="project" value="InterPro"/>
</dbReference>
<evidence type="ECO:0000256" key="16">
    <source>
        <dbReference type="SAM" id="Phobius"/>
    </source>
</evidence>
<comment type="subcellular location">
    <subcellularLocation>
        <location evidence="4">Endoplasmic reticulum membrane</location>
        <topology evidence="4">Peripheral membrane protein</topology>
    </subcellularLocation>
    <subcellularLocation>
        <location evidence="3">Microsome membrane</location>
        <topology evidence="3">Peripheral membrane protein</topology>
    </subcellularLocation>
</comment>
<sequence>MAALTGSVLIDLLLAVASLLCFAYWFITSNDDYWDKRGVPNTKKGLIRQTLLGQLSQGDRMKQMYKEFAGERYFGFFQVRKEGLIIRDPKLINLILVKDFSHFQDRPSQPKHDPISKSLFGLKGRMWRALRYKLTPTFTTGKLRGMFEQVSKCGDNMMKTIEKHSPTEGLETKNLLFEFTLDVISSCAFGVQYHPDSAEFKEFKLFVEKAFAFSPFKLLKLALMLLAPKVAEFFKMSTTPGGTRSYFINLTKATIKYRKDNNIQRNDYFQLLLTLKEQEESGKEMGLSMSDATEEDAVVNQMQYTGESNESCDTSEKLFSEEVISANTFIFLIAGSETVARTISFVLFSLTQHPEIQQRLQEEVDSVLAKHGHWSYEAIRSLTYLDQVVQETQRMYPIIPMLVRECIQPYKVPDSDLTIEKGVIVMIPVVALHHDPQYYPDPEQFKPERFQGNNFKPSSTFLPFGDGPRICIAMRFALMEVKSCVAKVVSQYSVKLHSKTQLPLKFKVRSFVPAVEGDIWLSFEKRRV</sequence>
<comment type="function">
    <text evidence="2">May be involved in the metabolism of insect hormones and in the breakdown of synthetic insecticides.</text>
</comment>
<dbReference type="SUPFAM" id="SSF48264">
    <property type="entry name" value="Cytochrome P450"/>
    <property type="match status" value="1"/>
</dbReference>
<evidence type="ECO:0000256" key="15">
    <source>
        <dbReference type="RuleBase" id="RU000461"/>
    </source>
</evidence>
<keyword evidence="12 15" id="KW-0503">Monooxygenase</keyword>